<reference evidence="1 2" key="1">
    <citation type="submission" date="2024-01" db="EMBL/GenBank/DDBJ databases">
        <title>A draft genome for the cacao thread blight pathogen Marasmiellus scandens.</title>
        <authorList>
            <person name="Baruah I.K."/>
            <person name="Leung J."/>
            <person name="Bukari Y."/>
            <person name="Amoako-Attah I."/>
            <person name="Meinhardt L.W."/>
            <person name="Bailey B.A."/>
            <person name="Cohen S.P."/>
        </authorList>
    </citation>
    <scope>NUCLEOTIDE SEQUENCE [LARGE SCALE GENOMIC DNA]</scope>
    <source>
        <strain evidence="1 2">GH-19</strain>
    </source>
</reference>
<sequence>MSYINPIHTSAYTATSHNSLGNAFAPFVSSTRRRVPQSSASRGRPNGHPTITFDLPRQSRQGIPMREILSRFNAIDRWLTNAYDQVFASTGLRRITLYIRWPGLEHAEWVRTIDLADGKITRAQIAYAIAQNFARFVEKAQHERYSVQDWRLGQNAIRFEHLVLVSMYNIHADAYQVDVAFDPYA</sequence>
<accession>A0ABR1JAU8</accession>
<comment type="caution">
    <text evidence="1">The sequence shown here is derived from an EMBL/GenBank/DDBJ whole genome shotgun (WGS) entry which is preliminary data.</text>
</comment>
<dbReference type="EMBL" id="JBANRG010000026">
    <property type="protein sequence ID" value="KAK7453579.1"/>
    <property type="molecule type" value="Genomic_DNA"/>
</dbReference>
<keyword evidence="2" id="KW-1185">Reference proteome</keyword>
<evidence type="ECO:0000313" key="1">
    <source>
        <dbReference type="EMBL" id="KAK7453579.1"/>
    </source>
</evidence>
<proteinExistence type="predicted"/>
<protein>
    <submittedName>
        <fullName evidence="1">Uncharacterized protein</fullName>
    </submittedName>
</protein>
<gene>
    <name evidence="1" type="ORF">VKT23_011856</name>
</gene>
<name>A0ABR1JAU8_9AGAR</name>
<dbReference type="Proteomes" id="UP001498398">
    <property type="component" value="Unassembled WGS sequence"/>
</dbReference>
<evidence type="ECO:0000313" key="2">
    <source>
        <dbReference type="Proteomes" id="UP001498398"/>
    </source>
</evidence>
<organism evidence="1 2">
    <name type="scientific">Marasmiellus scandens</name>
    <dbReference type="NCBI Taxonomy" id="2682957"/>
    <lineage>
        <taxon>Eukaryota</taxon>
        <taxon>Fungi</taxon>
        <taxon>Dikarya</taxon>
        <taxon>Basidiomycota</taxon>
        <taxon>Agaricomycotina</taxon>
        <taxon>Agaricomycetes</taxon>
        <taxon>Agaricomycetidae</taxon>
        <taxon>Agaricales</taxon>
        <taxon>Marasmiineae</taxon>
        <taxon>Omphalotaceae</taxon>
        <taxon>Marasmiellus</taxon>
    </lineage>
</organism>